<comment type="similarity">
    <text evidence="1">Belongs to the 4-hydroxybenzoyl-CoA thioesterase family.</text>
</comment>
<dbReference type="Proteomes" id="UP000259465">
    <property type="component" value="Chromosome"/>
</dbReference>
<dbReference type="CDD" id="cd00586">
    <property type="entry name" value="4HBT"/>
    <property type="match status" value="1"/>
</dbReference>
<protein>
    <submittedName>
        <fullName evidence="3">Acyl-CoA thioesterase</fullName>
    </submittedName>
</protein>
<dbReference type="InterPro" id="IPR050563">
    <property type="entry name" value="4-hydroxybenzoyl-CoA_TE"/>
</dbReference>
<dbReference type="GO" id="GO:0047617">
    <property type="term" value="F:fatty acyl-CoA hydrolase activity"/>
    <property type="evidence" value="ECO:0007669"/>
    <property type="project" value="TreeGrafter"/>
</dbReference>
<keyword evidence="2" id="KW-0378">Hydrolase</keyword>
<dbReference type="KEGG" id="crz:D1345_07045"/>
<evidence type="ECO:0000313" key="3">
    <source>
        <dbReference type="EMBL" id="AXT45948.1"/>
    </source>
</evidence>
<evidence type="ECO:0000313" key="4">
    <source>
        <dbReference type="Proteomes" id="UP000259465"/>
    </source>
</evidence>
<reference evidence="3 4" key="1">
    <citation type="submission" date="2018-08" db="EMBL/GenBank/DDBJ databases">
        <title>Complete genome sequence of JP2-74.</title>
        <authorList>
            <person name="Wu L."/>
        </authorList>
    </citation>
    <scope>NUCLEOTIDE SEQUENCE [LARGE SCALE GENOMIC DNA]</scope>
    <source>
        <strain evidence="3 4">JP2-74</strain>
    </source>
</reference>
<gene>
    <name evidence="3" type="ORF">D1345_07045</name>
</gene>
<dbReference type="Pfam" id="PF13279">
    <property type="entry name" value="4HBT_2"/>
    <property type="match status" value="1"/>
</dbReference>
<dbReference type="PANTHER" id="PTHR31793">
    <property type="entry name" value="4-HYDROXYBENZOYL-COA THIOESTERASE FAMILY MEMBER"/>
    <property type="match status" value="1"/>
</dbReference>
<dbReference type="PANTHER" id="PTHR31793:SF27">
    <property type="entry name" value="NOVEL THIOESTERASE SUPERFAMILY DOMAIN AND SAPOSIN A-TYPE DOMAIN CONTAINING PROTEIN (0610012H03RIK)"/>
    <property type="match status" value="1"/>
</dbReference>
<accession>A0AAD0RQI7</accession>
<keyword evidence="4" id="KW-1185">Reference proteome</keyword>
<dbReference type="InterPro" id="IPR029069">
    <property type="entry name" value="HotDog_dom_sf"/>
</dbReference>
<evidence type="ECO:0000256" key="2">
    <source>
        <dbReference type="ARBA" id="ARBA00022801"/>
    </source>
</evidence>
<sequence>MPLEEIGLEPFCHPLEVRWSDCDANQHVRHTAYADFCTHARIEWLRGQGFGFEQFQALGFGPVIFKEWTEYFKELRLSERIHVRLAIAGLSQDGKRFCIRHEIYKEDGRLAARHEVSGSWIDLTLRKLTAPPPELSAIFAWAERTEDFQPLD</sequence>
<dbReference type="SUPFAM" id="SSF54637">
    <property type="entry name" value="Thioesterase/thiol ester dehydrase-isomerase"/>
    <property type="match status" value="1"/>
</dbReference>
<proteinExistence type="inferred from homology"/>
<dbReference type="EMBL" id="CP031968">
    <property type="protein sequence ID" value="AXT45948.1"/>
    <property type="molecule type" value="Genomic_DNA"/>
</dbReference>
<organism evidence="3 4">
    <name type="scientific">Chromobacterium rhizoryzae</name>
    <dbReference type="NCBI Taxonomy" id="1778675"/>
    <lineage>
        <taxon>Bacteria</taxon>
        <taxon>Pseudomonadati</taxon>
        <taxon>Pseudomonadota</taxon>
        <taxon>Betaproteobacteria</taxon>
        <taxon>Neisseriales</taxon>
        <taxon>Chromobacteriaceae</taxon>
        <taxon>Chromobacterium</taxon>
    </lineage>
</organism>
<evidence type="ECO:0000256" key="1">
    <source>
        <dbReference type="ARBA" id="ARBA00005953"/>
    </source>
</evidence>
<dbReference type="Gene3D" id="3.10.129.10">
    <property type="entry name" value="Hotdog Thioesterase"/>
    <property type="match status" value="1"/>
</dbReference>
<dbReference type="AlphaFoldDB" id="A0AAD0RQI7"/>
<name>A0AAD0RQI7_9NEIS</name>